<dbReference type="PANTHER" id="PTHR36113">
    <property type="entry name" value="LYASE, PUTATIVE-RELATED-RELATED"/>
    <property type="match status" value="1"/>
</dbReference>
<dbReference type="InterPro" id="IPR004360">
    <property type="entry name" value="Glyas_Fos-R_dOase_dom"/>
</dbReference>
<dbReference type="EMBL" id="LAYY01000004">
    <property type="protein sequence ID" value="KKK39119.1"/>
    <property type="molecule type" value="Genomic_DNA"/>
</dbReference>
<comment type="cofactor">
    <cofactor evidence="1 8">
        <name>Fe(2+)</name>
        <dbReference type="ChEBI" id="CHEBI:29033"/>
    </cofactor>
</comment>
<dbReference type="AlphaFoldDB" id="A0A0M2SX29"/>
<reference evidence="10 11" key="1">
    <citation type="submission" date="2015-04" db="EMBL/GenBank/DDBJ databases">
        <title>Taxonomic description and genome sequence of Bacillus campisalis sp. nov., a novel member of the genus Bacillus isolated from solar saltern.</title>
        <authorList>
            <person name="Mathan Kumar R."/>
            <person name="Kaur G."/>
            <person name="Kumar A."/>
            <person name="Singh N.K."/>
            <person name="Kaur N."/>
            <person name="Kumar N."/>
            <person name="Mayilraj S."/>
        </authorList>
    </citation>
    <scope>NUCLEOTIDE SEQUENCE [LARGE SCALE GENOMIC DNA]</scope>
    <source>
        <strain evidence="10 11">SA2-6</strain>
    </source>
</reference>
<keyword evidence="11" id="KW-1185">Reference proteome</keyword>
<evidence type="ECO:0000313" key="11">
    <source>
        <dbReference type="Proteomes" id="UP000034166"/>
    </source>
</evidence>
<evidence type="ECO:0000259" key="9">
    <source>
        <dbReference type="PROSITE" id="PS51819"/>
    </source>
</evidence>
<dbReference type="InterPro" id="IPR051332">
    <property type="entry name" value="Fosfomycin_Res_Enzymes"/>
</dbReference>
<dbReference type="InterPro" id="IPR018146">
    <property type="entry name" value="Glyoxalase_1_CS"/>
</dbReference>
<keyword evidence="6 8" id="KW-0560">Oxidoreductase</keyword>
<evidence type="ECO:0000256" key="3">
    <source>
        <dbReference type="ARBA" id="ARBA00022723"/>
    </source>
</evidence>
<dbReference type="PROSITE" id="PS00934">
    <property type="entry name" value="GLYOXALASE_I_1"/>
    <property type="match status" value="1"/>
</dbReference>
<evidence type="ECO:0000313" key="10">
    <source>
        <dbReference type="EMBL" id="KKK39119.1"/>
    </source>
</evidence>
<dbReference type="OrthoDB" id="317332at2"/>
<organism evidence="10 11">
    <name type="scientific">Mesobacillus campisalis</name>
    <dbReference type="NCBI Taxonomy" id="1408103"/>
    <lineage>
        <taxon>Bacteria</taxon>
        <taxon>Bacillati</taxon>
        <taxon>Bacillota</taxon>
        <taxon>Bacilli</taxon>
        <taxon>Bacillales</taxon>
        <taxon>Bacillaceae</taxon>
        <taxon>Mesobacillus</taxon>
    </lineage>
</organism>
<dbReference type="GO" id="GO:0008198">
    <property type="term" value="F:ferrous iron binding"/>
    <property type="evidence" value="ECO:0007669"/>
    <property type="project" value="InterPro"/>
</dbReference>
<dbReference type="GO" id="GO:0051213">
    <property type="term" value="F:dioxygenase activity"/>
    <property type="evidence" value="ECO:0007669"/>
    <property type="project" value="UniProtKB-KW"/>
</dbReference>
<accession>A0A0M2SX29</accession>
<dbReference type="PATRIC" id="fig|1408103.3.peg.1104"/>
<dbReference type="InterPro" id="IPR000486">
    <property type="entry name" value="Xdiol_ring_cleave_dOase_1/2"/>
</dbReference>
<dbReference type="GO" id="GO:0004462">
    <property type="term" value="F:lactoylglutathione lyase activity"/>
    <property type="evidence" value="ECO:0007669"/>
    <property type="project" value="InterPro"/>
</dbReference>
<feature type="domain" description="VOC" evidence="9">
    <location>
        <begin position="4"/>
        <end position="118"/>
    </location>
</feature>
<dbReference type="PROSITE" id="PS00082">
    <property type="entry name" value="EXTRADIOL_DIOXYGENAS"/>
    <property type="match status" value="1"/>
</dbReference>
<dbReference type="Proteomes" id="UP000034166">
    <property type="component" value="Unassembled WGS sequence"/>
</dbReference>
<feature type="domain" description="VOC" evidence="9">
    <location>
        <begin position="149"/>
        <end position="269"/>
    </location>
</feature>
<evidence type="ECO:0000256" key="5">
    <source>
        <dbReference type="ARBA" id="ARBA00022964"/>
    </source>
</evidence>
<keyword evidence="7 8" id="KW-0408">Iron</keyword>
<proteinExistence type="inferred from homology"/>
<dbReference type="PROSITE" id="PS51819">
    <property type="entry name" value="VOC"/>
    <property type="match status" value="2"/>
</dbReference>
<evidence type="ECO:0000256" key="4">
    <source>
        <dbReference type="ARBA" id="ARBA00022797"/>
    </source>
</evidence>
<dbReference type="InterPro" id="IPR011981">
    <property type="entry name" value="DHPA_dOase_Mn/Fe"/>
</dbReference>
<evidence type="ECO:0000256" key="2">
    <source>
        <dbReference type="ARBA" id="ARBA00008784"/>
    </source>
</evidence>
<dbReference type="PANTHER" id="PTHR36113:SF3">
    <property type="entry name" value="SLL5075 PROTEIN"/>
    <property type="match status" value="1"/>
</dbReference>
<comment type="caution">
    <text evidence="10">The sequence shown here is derived from an EMBL/GenBank/DDBJ whole genome shotgun (WGS) entry which is preliminary data.</text>
</comment>
<dbReference type="SUPFAM" id="SSF54593">
    <property type="entry name" value="Glyoxalase/Bleomycin resistance protein/Dihydroxybiphenyl dioxygenase"/>
    <property type="match status" value="1"/>
</dbReference>
<dbReference type="InterPro" id="IPR029068">
    <property type="entry name" value="Glyas_Bleomycin-R_OHBP_Dase"/>
</dbReference>
<dbReference type="RefSeq" id="WP_046522610.1">
    <property type="nucleotide sequence ID" value="NZ_LAYY01000004.1"/>
</dbReference>
<evidence type="ECO:0000256" key="7">
    <source>
        <dbReference type="ARBA" id="ARBA00023004"/>
    </source>
</evidence>
<dbReference type="InterPro" id="IPR037523">
    <property type="entry name" value="VOC_core"/>
</dbReference>
<dbReference type="Pfam" id="PF00903">
    <property type="entry name" value="Glyoxalase"/>
    <property type="match status" value="2"/>
</dbReference>
<dbReference type="NCBIfam" id="TIGR02295">
    <property type="entry name" value="HpaD"/>
    <property type="match status" value="1"/>
</dbReference>
<name>A0A0M2SX29_9BACI</name>
<keyword evidence="5 8" id="KW-0223">Dioxygenase</keyword>
<comment type="similarity">
    <text evidence="2 8">Belongs to the extradiol ring-cleavage dioxygenase family.</text>
</comment>
<keyword evidence="4 8" id="KW-0058">Aromatic hydrocarbons catabolism</keyword>
<evidence type="ECO:0000256" key="1">
    <source>
        <dbReference type="ARBA" id="ARBA00001954"/>
    </source>
</evidence>
<dbReference type="Gene3D" id="3.10.180.10">
    <property type="entry name" value="2,3-Dihydroxybiphenyl 1,2-Dioxygenase, domain 1"/>
    <property type="match status" value="2"/>
</dbReference>
<evidence type="ECO:0000256" key="6">
    <source>
        <dbReference type="ARBA" id="ARBA00023002"/>
    </source>
</evidence>
<gene>
    <name evidence="10" type="ORF">WQ57_04905</name>
</gene>
<evidence type="ECO:0000256" key="8">
    <source>
        <dbReference type="RuleBase" id="RU000683"/>
    </source>
</evidence>
<keyword evidence="3" id="KW-0479">Metal-binding</keyword>
<protein>
    <submittedName>
        <fullName evidence="10">3,4-dihydroxyphenylacetate 2,3-dioxygenase</fullName>
    </submittedName>
</protein>
<sequence length="320" mass="36218">MILRLGQIELFVTDLNASKEFYVDVLGFIEVERTETSLYLRATDEFDRYTLILTQKPVSALGSFGLRVSSPEYLEVLKRKHEEAGIRAEYSENSEHPGIGPTLKVAEPNGHPVEFYHSMEQIDVSNSKGGVKALPMRYTHLQKGIPPIRIDHMNLRVPNVDKALEYWNGVLGFSISEYVEGKDGGKFAAWTRAKTSTHDVALVKHKETALHHIAYTVDGIAGVVRTADLLADAGYRNSIDYGPGRHGVSNAFFLYIKDPDGHRIEIYSGDYNRDTDLDPIGWTQEDYERNGRLWWGPSVPDSFFETTPVNPDWMRELVKK</sequence>